<name>A0A0E9WEA5_ANGAN</name>
<reference evidence="1" key="2">
    <citation type="journal article" date="2015" name="Fish Shellfish Immunol.">
        <title>Early steps in the European eel (Anguilla anguilla)-Vibrio vulnificus interaction in the gills: Role of the RtxA13 toxin.</title>
        <authorList>
            <person name="Callol A."/>
            <person name="Pajuelo D."/>
            <person name="Ebbesson L."/>
            <person name="Teles M."/>
            <person name="MacKenzie S."/>
            <person name="Amaro C."/>
        </authorList>
    </citation>
    <scope>NUCLEOTIDE SEQUENCE</scope>
</reference>
<proteinExistence type="predicted"/>
<evidence type="ECO:0000313" key="1">
    <source>
        <dbReference type="EMBL" id="JAH87885.1"/>
    </source>
</evidence>
<dbReference type="AlphaFoldDB" id="A0A0E9WEA5"/>
<organism evidence="1">
    <name type="scientific">Anguilla anguilla</name>
    <name type="common">European freshwater eel</name>
    <name type="synonym">Muraena anguilla</name>
    <dbReference type="NCBI Taxonomy" id="7936"/>
    <lineage>
        <taxon>Eukaryota</taxon>
        <taxon>Metazoa</taxon>
        <taxon>Chordata</taxon>
        <taxon>Craniata</taxon>
        <taxon>Vertebrata</taxon>
        <taxon>Euteleostomi</taxon>
        <taxon>Actinopterygii</taxon>
        <taxon>Neopterygii</taxon>
        <taxon>Teleostei</taxon>
        <taxon>Anguilliformes</taxon>
        <taxon>Anguillidae</taxon>
        <taxon>Anguilla</taxon>
    </lineage>
</organism>
<reference evidence="1" key="1">
    <citation type="submission" date="2014-11" db="EMBL/GenBank/DDBJ databases">
        <authorList>
            <person name="Amaro Gonzalez C."/>
        </authorList>
    </citation>
    <scope>NUCLEOTIDE SEQUENCE</scope>
</reference>
<dbReference type="EMBL" id="GBXM01020692">
    <property type="protein sequence ID" value="JAH87885.1"/>
    <property type="molecule type" value="Transcribed_RNA"/>
</dbReference>
<sequence>MHQSFVKATRSALFNSRSCRPQRLQAFAPNMQYTP</sequence>
<accession>A0A0E9WEA5</accession>
<protein>
    <submittedName>
        <fullName evidence="1">Uncharacterized protein</fullName>
    </submittedName>
</protein>